<gene>
    <name evidence="2" type="ORF">F383_00278</name>
</gene>
<sequence>MTCIGNLVIWLSVIFISQMCWLMMVLSLFVYGHEGWPILINGL</sequence>
<evidence type="ECO:0000313" key="2">
    <source>
        <dbReference type="EMBL" id="KHG26437.1"/>
    </source>
</evidence>
<dbReference type="AlphaFoldDB" id="A0A0B0PNL3"/>
<dbReference type="EMBL" id="KN436628">
    <property type="protein sequence ID" value="KHG26437.1"/>
    <property type="molecule type" value="Genomic_DNA"/>
</dbReference>
<keyword evidence="1" id="KW-1133">Transmembrane helix</keyword>
<protein>
    <submittedName>
        <fullName evidence="2">Sodium channel type 11 subunit alpha</fullName>
    </submittedName>
</protein>
<organism evidence="2 3">
    <name type="scientific">Gossypium arboreum</name>
    <name type="common">Tree cotton</name>
    <name type="synonym">Gossypium nanking</name>
    <dbReference type="NCBI Taxonomy" id="29729"/>
    <lineage>
        <taxon>Eukaryota</taxon>
        <taxon>Viridiplantae</taxon>
        <taxon>Streptophyta</taxon>
        <taxon>Embryophyta</taxon>
        <taxon>Tracheophyta</taxon>
        <taxon>Spermatophyta</taxon>
        <taxon>Magnoliopsida</taxon>
        <taxon>eudicotyledons</taxon>
        <taxon>Gunneridae</taxon>
        <taxon>Pentapetalae</taxon>
        <taxon>rosids</taxon>
        <taxon>malvids</taxon>
        <taxon>Malvales</taxon>
        <taxon>Malvaceae</taxon>
        <taxon>Malvoideae</taxon>
        <taxon>Gossypium</taxon>
    </lineage>
</organism>
<dbReference type="GO" id="GO:0034220">
    <property type="term" value="P:monoatomic ion transmembrane transport"/>
    <property type="evidence" value="ECO:0007669"/>
    <property type="project" value="UniProtKB-KW"/>
</dbReference>
<proteinExistence type="predicted"/>
<evidence type="ECO:0000313" key="3">
    <source>
        <dbReference type="Proteomes" id="UP000032142"/>
    </source>
</evidence>
<accession>A0A0B0PNL3</accession>
<keyword evidence="2" id="KW-0813">Transport</keyword>
<name>A0A0B0PNL3_GOSAR</name>
<keyword evidence="2" id="KW-0406">Ion transport</keyword>
<feature type="transmembrane region" description="Helical" evidence="1">
    <location>
        <begin position="7"/>
        <end position="31"/>
    </location>
</feature>
<keyword evidence="1" id="KW-0472">Membrane</keyword>
<keyword evidence="1" id="KW-0812">Transmembrane</keyword>
<reference evidence="3" key="1">
    <citation type="submission" date="2014-09" db="EMBL/GenBank/DDBJ databases">
        <authorList>
            <person name="Mudge J."/>
            <person name="Ramaraj T."/>
            <person name="Lindquist I.E."/>
            <person name="Bharti A.K."/>
            <person name="Sundararajan A."/>
            <person name="Cameron C.T."/>
            <person name="Woodward J.E."/>
            <person name="May G.D."/>
            <person name="Brubaker C."/>
            <person name="Broadhvest J."/>
            <person name="Wilkins T.A."/>
        </authorList>
    </citation>
    <scope>NUCLEOTIDE SEQUENCE</scope>
    <source>
        <strain evidence="3">cv. AKA8401</strain>
    </source>
</reference>
<keyword evidence="3" id="KW-1185">Reference proteome</keyword>
<keyword evidence="2" id="KW-0407">Ion channel</keyword>
<dbReference type="Proteomes" id="UP000032142">
    <property type="component" value="Unassembled WGS sequence"/>
</dbReference>
<evidence type="ECO:0000256" key="1">
    <source>
        <dbReference type="SAM" id="Phobius"/>
    </source>
</evidence>